<evidence type="ECO:0000256" key="3">
    <source>
        <dbReference type="ARBA" id="ARBA00022448"/>
    </source>
</evidence>
<dbReference type="VEuPathDB" id="FungiDB:FUN_023523"/>
<evidence type="ECO:0000256" key="10">
    <source>
        <dbReference type="RuleBase" id="RU000488"/>
    </source>
</evidence>
<dbReference type="Pfam" id="PF00153">
    <property type="entry name" value="Mito_carr"/>
    <property type="match status" value="3"/>
</dbReference>
<dbReference type="PANTHER" id="PTHR45939:SF5">
    <property type="entry name" value="PEROXISOMAL MEMBRANE PROTEIN PMP34"/>
    <property type="match status" value="1"/>
</dbReference>
<dbReference type="GO" id="GO:0005347">
    <property type="term" value="F:ATP transmembrane transporter activity"/>
    <property type="evidence" value="ECO:0007669"/>
    <property type="project" value="TreeGrafter"/>
</dbReference>
<evidence type="ECO:0000256" key="4">
    <source>
        <dbReference type="ARBA" id="ARBA00022692"/>
    </source>
</evidence>
<evidence type="ECO:0000256" key="5">
    <source>
        <dbReference type="ARBA" id="ARBA00022737"/>
    </source>
</evidence>
<dbReference type="Proteomes" id="UP000234323">
    <property type="component" value="Unassembled WGS sequence"/>
</dbReference>
<dbReference type="Gene3D" id="1.50.40.10">
    <property type="entry name" value="Mitochondrial carrier domain"/>
    <property type="match status" value="1"/>
</dbReference>
<feature type="repeat" description="Solcar" evidence="9">
    <location>
        <begin position="199"/>
        <end position="286"/>
    </location>
</feature>
<dbReference type="AlphaFoldDB" id="A0A2I1FX30"/>
<evidence type="ECO:0000256" key="1">
    <source>
        <dbReference type="ARBA" id="ARBA00004585"/>
    </source>
</evidence>
<evidence type="ECO:0000256" key="2">
    <source>
        <dbReference type="ARBA" id="ARBA00006375"/>
    </source>
</evidence>
<dbReference type="GO" id="GO:0044610">
    <property type="term" value="F:FMN transmembrane transporter activity"/>
    <property type="evidence" value="ECO:0007669"/>
    <property type="project" value="TreeGrafter"/>
</dbReference>
<dbReference type="GO" id="GO:0015228">
    <property type="term" value="F:coenzyme A transmembrane transporter activity"/>
    <property type="evidence" value="ECO:0007669"/>
    <property type="project" value="TreeGrafter"/>
</dbReference>
<dbReference type="GO" id="GO:0051724">
    <property type="term" value="F:NAD transmembrane transporter activity"/>
    <property type="evidence" value="ECO:0007669"/>
    <property type="project" value="TreeGrafter"/>
</dbReference>
<dbReference type="EMBL" id="LLXI01000046">
    <property type="protein sequence ID" value="PKY38941.1"/>
    <property type="molecule type" value="Genomic_DNA"/>
</dbReference>
<dbReference type="InterPro" id="IPR018108">
    <property type="entry name" value="MCP_transmembrane"/>
</dbReference>
<evidence type="ECO:0000256" key="9">
    <source>
        <dbReference type="PROSITE-ProRule" id="PRU00282"/>
    </source>
</evidence>
<keyword evidence="8" id="KW-0576">Peroxisome</keyword>
<evidence type="ECO:0000256" key="6">
    <source>
        <dbReference type="ARBA" id="ARBA00022989"/>
    </source>
</evidence>
<comment type="caution">
    <text evidence="12">The sequence shown here is derived from an EMBL/GenBank/DDBJ whole genome shotgun (WGS) entry which is preliminary data.</text>
</comment>
<feature type="transmembrane region" description="Helical" evidence="11">
    <location>
        <begin position="165"/>
        <end position="184"/>
    </location>
</feature>
<dbReference type="GO" id="GO:0015217">
    <property type="term" value="F:ADP transmembrane transporter activity"/>
    <property type="evidence" value="ECO:0007669"/>
    <property type="project" value="TreeGrafter"/>
</dbReference>
<dbReference type="GO" id="GO:0080122">
    <property type="term" value="F:AMP transmembrane transporter activity"/>
    <property type="evidence" value="ECO:0007669"/>
    <property type="project" value="TreeGrafter"/>
</dbReference>
<dbReference type="InterPro" id="IPR023395">
    <property type="entry name" value="MCP_dom_sf"/>
</dbReference>
<dbReference type="GO" id="GO:0015230">
    <property type="term" value="F:FAD transmembrane transporter activity"/>
    <property type="evidence" value="ECO:0007669"/>
    <property type="project" value="TreeGrafter"/>
</dbReference>
<sequence>MSENVAHALSGAGGGIISMVLTYPLITVSSRLQVQKDTKGADAYKGGKDTIVKILKNEGFRGLYSGLNSAIFGIALTNGVYYYFYESIKAVFEKIERPISVIESMIAGAIAGSATVLVTNPIWVVNTRMTTRKEPLDENEKQKHKKLGTIKTISKIINEDGIKSLWQGVIPALILVINPIIQYTVYEQIKARIEKFKKLGNLDFFLLGAISKLVATGSTYPYIVIKSRMQLRQTDDARYKNTWDGLQKIIANEGYSGLYKGIASKLLQSVLTAAFLFMYKEALFKLSVKILSLMKIKNVEALFKLSVKKLSLMKIKNVQ</sequence>
<dbReference type="VEuPathDB" id="FungiDB:RhiirFUN_001629"/>
<keyword evidence="13" id="KW-1185">Reference proteome</keyword>
<feature type="transmembrane region" description="Helical" evidence="11">
    <location>
        <begin position="204"/>
        <end position="225"/>
    </location>
</feature>
<dbReference type="InterPro" id="IPR052217">
    <property type="entry name" value="Mito/Peroxisomal_Carrier"/>
</dbReference>
<accession>A0A2I1FX30</accession>
<feature type="transmembrane region" description="Helical" evidence="11">
    <location>
        <begin position="104"/>
        <end position="125"/>
    </location>
</feature>
<evidence type="ECO:0000256" key="7">
    <source>
        <dbReference type="ARBA" id="ARBA00023136"/>
    </source>
</evidence>
<dbReference type="GO" id="GO:0005778">
    <property type="term" value="C:peroxisomal membrane"/>
    <property type="evidence" value="ECO:0007669"/>
    <property type="project" value="UniProtKB-SubCell"/>
</dbReference>
<keyword evidence="3 10" id="KW-0813">Transport</keyword>
<feature type="repeat" description="Solcar" evidence="9">
    <location>
        <begin position="2"/>
        <end position="91"/>
    </location>
</feature>
<dbReference type="PANTHER" id="PTHR45939">
    <property type="entry name" value="PEROXISOMAL MEMBRANE PROTEIN PMP34-RELATED"/>
    <property type="match status" value="1"/>
</dbReference>
<comment type="subcellular location">
    <subcellularLocation>
        <location evidence="1">Peroxisome membrane</location>
        <topology evidence="1">Multi-pass membrane protein</topology>
    </subcellularLocation>
</comment>
<feature type="transmembrane region" description="Helical" evidence="11">
    <location>
        <begin position="6"/>
        <end position="26"/>
    </location>
</feature>
<keyword evidence="7 9" id="KW-0472">Membrane</keyword>
<dbReference type="PROSITE" id="PS50920">
    <property type="entry name" value="SOLCAR"/>
    <property type="match status" value="3"/>
</dbReference>
<keyword evidence="6 11" id="KW-1133">Transmembrane helix</keyword>
<evidence type="ECO:0000256" key="8">
    <source>
        <dbReference type="ARBA" id="ARBA00023140"/>
    </source>
</evidence>
<evidence type="ECO:0000313" key="13">
    <source>
        <dbReference type="Proteomes" id="UP000234323"/>
    </source>
</evidence>
<keyword evidence="4 9" id="KW-0812">Transmembrane</keyword>
<dbReference type="VEuPathDB" id="FungiDB:RhiirA1_528121"/>
<feature type="repeat" description="Solcar" evidence="9">
    <location>
        <begin position="99"/>
        <end position="192"/>
    </location>
</feature>
<feature type="transmembrane region" description="Helical" evidence="11">
    <location>
        <begin position="63"/>
        <end position="84"/>
    </location>
</feature>
<name>A0A2I1FX30_9GLOM</name>
<protein>
    <submittedName>
        <fullName evidence="12">Mitochondrial carrier</fullName>
    </submittedName>
</protein>
<organism evidence="12 13">
    <name type="scientific">Rhizophagus irregularis</name>
    <dbReference type="NCBI Taxonomy" id="588596"/>
    <lineage>
        <taxon>Eukaryota</taxon>
        <taxon>Fungi</taxon>
        <taxon>Fungi incertae sedis</taxon>
        <taxon>Mucoromycota</taxon>
        <taxon>Glomeromycotina</taxon>
        <taxon>Glomeromycetes</taxon>
        <taxon>Glomerales</taxon>
        <taxon>Glomeraceae</taxon>
        <taxon>Rhizophagus</taxon>
    </lineage>
</organism>
<dbReference type="SUPFAM" id="SSF103506">
    <property type="entry name" value="Mitochondrial carrier"/>
    <property type="match status" value="1"/>
</dbReference>
<proteinExistence type="inferred from homology"/>
<gene>
    <name evidence="12" type="ORF">RhiirA4_336877</name>
</gene>
<dbReference type="OrthoDB" id="2019556at2759"/>
<reference evidence="12 13" key="1">
    <citation type="submission" date="2015-10" db="EMBL/GenBank/DDBJ databases">
        <title>Genome analyses suggest a sexual origin of heterokaryosis in a supposedly ancient asexual fungus.</title>
        <authorList>
            <person name="Ropars J."/>
            <person name="Sedzielewska K."/>
            <person name="Noel J."/>
            <person name="Charron P."/>
            <person name="Farinelli L."/>
            <person name="Marton T."/>
            <person name="Kruger M."/>
            <person name="Pelin A."/>
            <person name="Brachmann A."/>
            <person name="Corradi N."/>
        </authorList>
    </citation>
    <scope>NUCLEOTIDE SEQUENCE [LARGE SCALE GENOMIC DNA]</scope>
    <source>
        <strain evidence="12 13">A4</strain>
    </source>
</reference>
<comment type="similarity">
    <text evidence="2 10">Belongs to the mitochondrial carrier (TC 2.A.29) family.</text>
</comment>
<evidence type="ECO:0000256" key="11">
    <source>
        <dbReference type="SAM" id="Phobius"/>
    </source>
</evidence>
<keyword evidence="5" id="KW-0677">Repeat</keyword>
<evidence type="ECO:0000313" key="12">
    <source>
        <dbReference type="EMBL" id="PKY38941.1"/>
    </source>
</evidence>